<keyword evidence="3" id="KW-1185">Reference proteome</keyword>
<proteinExistence type="predicted"/>
<dbReference type="Proteomes" id="UP000269097">
    <property type="component" value="Chromosome"/>
</dbReference>
<name>A0A3G3JZT8_9BACL</name>
<dbReference type="AlphaFoldDB" id="A0A3G3JZT8"/>
<gene>
    <name evidence="2" type="ORF">EAV92_12885</name>
</gene>
<organism evidence="2 3">
    <name type="scientific">Cohnella candidum</name>
    <dbReference type="NCBI Taxonomy" id="2674991"/>
    <lineage>
        <taxon>Bacteria</taxon>
        <taxon>Bacillati</taxon>
        <taxon>Bacillota</taxon>
        <taxon>Bacilli</taxon>
        <taxon>Bacillales</taxon>
        <taxon>Paenibacillaceae</taxon>
        <taxon>Cohnella</taxon>
    </lineage>
</organism>
<dbReference type="InterPro" id="IPR018711">
    <property type="entry name" value="NAGPA"/>
</dbReference>
<evidence type="ECO:0000313" key="2">
    <source>
        <dbReference type="EMBL" id="AYQ73387.1"/>
    </source>
</evidence>
<protein>
    <recommendedName>
        <fullName evidence="1">Phosphodiester glycosidase domain-containing protein</fullName>
    </recommendedName>
</protein>
<evidence type="ECO:0000259" key="1">
    <source>
        <dbReference type="Pfam" id="PF09992"/>
    </source>
</evidence>
<reference evidence="2 3" key="1">
    <citation type="submission" date="2018-10" db="EMBL/GenBank/DDBJ databases">
        <title>Genome Sequence of Cohnella sp.</title>
        <authorList>
            <person name="Srinivasan S."/>
            <person name="Kim M.K."/>
        </authorList>
    </citation>
    <scope>NUCLEOTIDE SEQUENCE [LARGE SCALE GENOMIC DNA]</scope>
    <source>
        <strain evidence="2 3">18JY8-7</strain>
    </source>
</reference>
<dbReference type="RefSeq" id="WP_123041469.1">
    <property type="nucleotide sequence ID" value="NZ_CP033433.1"/>
</dbReference>
<dbReference type="KEGG" id="coh:EAV92_12885"/>
<dbReference type="EMBL" id="CP033433">
    <property type="protein sequence ID" value="AYQ73387.1"/>
    <property type="molecule type" value="Genomic_DNA"/>
</dbReference>
<accession>A0A3G3JZT8</accession>
<evidence type="ECO:0000313" key="3">
    <source>
        <dbReference type="Proteomes" id="UP000269097"/>
    </source>
</evidence>
<sequence>MERRPIIRIPGKASILVLLAAIFGLSVLWMAGSGESPKRQPDPNAPRAYLYGAVKAANGMELHYLRTRPSNIEPAVVNENVTLSAFYGINGGFFYQKDLLSLAVVNDIPVHQANGSYGSGGSNVKYARGTLVWDGAADALSVQIVSKASDLTVTDRSRYWAQGGISMSLGDNFGWMQQAAAENAPFADEDRLRSAAAFDAQGNLYLIVSETKGTLAAFRDAILEKIGALGLVDGIFLDGDGSSQLRSREKELKGDGRPVVEMLRLLK</sequence>
<dbReference type="Pfam" id="PF09992">
    <property type="entry name" value="NAGPA"/>
    <property type="match status" value="1"/>
</dbReference>
<feature type="domain" description="Phosphodiester glycosidase" evidence="1">
    <location>
        <begin position="101"/>
        <end position="262"/>
    </location>
</feature>